<dbReference type="Proteomes" id="UP000015106">
    <property type="component" value="Chromosome 2"/>
</dbReference>
<dbReference type="Pfam" id="PF14372">
    <property type="entry name" value="hAT-like_RNase-H"/>
    <property type="match status" value="1"/>
</dbReference>
<dbReference type="InterPro" id="IPR025525">
    <property type="entry name" value="hAT-like_transposase_RNase-H"/>
</dbReference>
<feature type="domain" description="hAT-like transposase RNase-H fold" evidence="2">
    <location>
        <begin position="62"/>
        <end position="110"/>
    </location>
</feature>
<keyword evidence="4" id="KW-1185">Reference proteome</keyword>
<name>A0A8R7TM70_TRIUA</name>
<protein>
    <recommendedName>
        <fullName evidence="2">hAT-like transposase RNase-H fold domain-containing protein</fullName>
    </recommendedName>
</protein>
<evidence type="ECO:0000313" key="4">
    <source>
        <dbReference type="Proteomes" id="UP000015106"/>
    </source>
</evidence>
<organism evidence="3 4">
    <name type="scientific">Triticum urartu</name>
    <name type="common">Red wild einkorn</name>
    <name type="synonym">Crithodium urartu</name>
    <dbReference type="NCBI Taxonomy" id="4572"/>
    <lineage>
        <taxon>Eukaryota</taxon>
        <taxon>Viridiplantae</taxon>
        <taxon>Streptophyta</taxon>
        <taxon>Embryophyta</taxon>
        <taxon>Tracheophyta</taxon>
        <taxon>Spermatophyta</taxon>
        <taxon>Magnoliopsida</taxon>
        <taxon>Liliopsida</taxon>
        <taxon>Poales</taxon>
        <taxon>Poaceae</taxon>
        <taxon>BOP clade</taxon>
        <taxon>Pooideae</taxon>
        <taxon>Triticodae</taxon>
        <taxon>Triticeae</taxon>
        <taxon>Triticinae</taxon>
        <taxon>Triticum</taxon>
    </lineage>
</organism>
<reference evidence="3" key="3">
    <citation type="submission" date="2022-06" db="UniProtKB">
        <authorList>
            <consortium name="EnsemblPlants"/>
        </authorList>
    </citation>
    <scope>IDENTIFICATION</scope>
</reference>
<dbReference type="PANTHER" id="PTHR23272:SF193">
    <property type="entry name" value="OS07G0624100 PROTEIN"/>
    <property type="match status" value="1"/>
</dbReference>
<evidence type="ECO:0000256" key="1">
    <source>
        <dbReference type="SAM" id="MobiDB-lite"/>
    </source>
</evidence>
<dbReference type="Gramene" id="TuG1812G0200004672.01.T01">
    <property type="protein sequence ID" value="TuG1812G0200004672.01.T01.cds354228"/>
    <property type="gene ID" value="TuG1812G0200004672.01"/>
</dbReference>
<reference evidence="4" key="1">
    <citation type="journal article" date="2013" name="Nature">
        <title>Draft genome of the wheat A-genome progenitor Triticum urartu.</title>
        <authorList>
            <person name="Ling H.Q."/>
            <person name="Zhao S."/>
            <person name="Liu D."/>
            <person name="Wang J."/>
            <person name="Sun H."/>
            <person name="Zhang C."/>
            <person name="Fan H."/>
            <person name="Li D."/>
            <person name="Dong L."/>
            <person name="Tao Y."/>
            <person name="Gao C."/>
            <person name="Wu H."/>
            <person name="Li Y."/>
            <person name="Cui Y."/>
            <person name="Guo X."/>
            <person name="Zheng S."/>
            <person name="Wang B."/>
            <person name="Yu K."/>
            <person name="Liang Q."/>
            <person name="Yang W."/>
            <person name="Lou X."/>
            <person name="Chen J."/>
            <person name="Feng M."/>
            <person name="Jian J."/>
            <person name="Zhang X."/>
            <person name="Luo G."/>
            <person name="Jiang Y."/>
            <person name="Liu J."/>
            <person name="Wang Z."/>
            <person name="Sha Y."/>
            <person name="Zhang B."/>
            <person name="Wu H."/>
            <person name="Tang D."/>
            <person name="Shen Q."/>
            <person name="Xue P."/>
            <person name="Zou S."/>
            <person name="Wang X."/>
            <person name="Liu X."/>
            <person name="Wang F."/>
            <person name="Yang Y."/>
            <person name="An X."/>
            <person name="Dong Z."/>
            <person name="Zhang K."/>
            <person name="Zhang X."/>
            <person name="Luo M.C."/>
            <person name="Dvorak J."/>
            <person name="Tong Y."/>
            <person name="Wang J."/>
            <person name="Yang H."/>
            <person name="Li Z."/>
            <person name="Wang D."/>
            <person name="Zhang A."/>
            <person name="Wang J."/>
        </authorList>
    </citation>
    <scope>NUCLEOTIDE SEQUENCE</scope>
    <source>
        <strain evidence="4">cv. G1812</strain>
    </source>
</reference>
<dbReference type="GO" id="GO:0003677">
    <property type="term" value="F:DNA binding"/>
    <property type="evidence" value="ECO:0007669"/>
    <property type="project" value="InterPro"/>
</dbReference>
<dbReference type="AlphaFoldDB" id="A0A8R7TM70"/>
<dbReference type="EnsemblPlants" id="TuG1812G0200004672.01.T01">
    <property type="protein sequence ID" value="TuG1812G0200004672.01.T01.cds354228"/>
    <property type="gene ID" value="TuG1812G0200004672.01"/>
</dbReference>
<accession>A0A8R7TM70</accession>
<proteinExistence type="predicted"/>
<feature type="region of interest" description="Disordered" evidence="1">
    <location>
        <begin position="120"/>
        <end position="142"/>
    </location>
</feature>
<dbReference type="PANTHER" id="PTHR23272">
    <property type="entry name" value="BED FINGER-RELATED"/>
    <property type="match status" value="1"/>
</dbReference>
<evidence type="ECO:0000259" key="2">
    <source>
        <dbReference type="Pfam" id="PF14372"/>
    </source>
</evidence>
<reference evidence="3" key="2">
    <citation type="submission" date="2018-03" db="EMBL/GenBank/DDBJ databases">
        <title>The Triticum urartu genome reveals the dynamic nature of wheat genome evolution.</title>
        <authorList>
            <person name="Ling H."/>
            <person name="Ma B."/>
            <person name="Shi X."/>
            <person name="Liu H."/>
            <person name="Dong L."/>
            <person name="Sun H."/>
            <person name="Cao Y."/>
            <person name="Gao Q."/>
            <person name="Zheng S."/>
            <person name="Li Y."/>
            <person name="Yu Y."/>
            <person name="Du H."/>
            <person name="Qi M."/>
            <person name="Li Y."/>
            <person name="Yu H."/>
            <person name="Cui Y."/>
            <person name="Wang N."/>
            <person name="Chen C."/>
            <person name="Wu H."/>
            <person name="Zhao Y."/>
            <person name="Zhang J."/>
            <person name="Li Y."/>
            <person name="Zhou W."/>
            <person name="Zhang B."/>
            <person name="Hu W."/>
            <person name="Eijk M."/>
            <person name="Tang J."/>
            <person name="Witsenboer H."/>
            <person name="Zhao S."/>
            <person name="Li Z."/>
            <person name="Zhang A."/>
            <person name="Wang D."/>
            <person name="Liang C."/>
        </authorList>
    </citation>
    <scope>NUCLEOTIDE SEQUENCE [LARGE SCALE GENOMIC DNA]</scope>
    <source>
        <strain evidence="3">cv. G1812</strain>
    </source>
</reference>
<evidence type="ECO:0000313" key="3">
    <source>
        <dbReference type="EnsemblPlants" id="TuG1812G0200004672.01.T01.cds354228"/>
    </source>
</evidence>
<sequence length="177" mass="20567">MLKAAITYAKVFTRYCEDDPLYALDLSEEKGGFGYPDEMDWENARKMAAFLGHFYDLTVRVSSSLHVTSNNFLFEVGNIHILVQNWMSSTDPLQKAMPERMKEKFDKYWGSWHENEKVKEKGPIVNERGKGKKKEKEAKEEKEKENLNLLIFIAAALDPRYKLSDFTRLTTLEIFGV</sequence>